<evidence type="ECO:0000313" key="3">
    <source>
        <dbReference type="Proteomes" id="UP000216446"/>
    </source>
</evidence>
<dbReference type="InParanoid" id="A0A259U152"/>
<dbReference type="SUPFAM" id="SSF53300">
    <property type="entry name" value="vWA-like"/>
    <property type="match status" value="1"/>
</dbReference>
<evidence type="ECO:0000259" key="1">
    <source>
        <dbReference type="Pfam" id="PF01882"/>
    </source>
</evidence>
<dbReference type="InterPro" id="IPR002881">
    <property type="entry name" value="DUF58"/>
</dbReference>
<dbReference type="Pfam" id="PF01882">
    <property type="entry name" value="DUF58"/>
    <property type="match status" value="1"/>
</dbReference>
<comment type="caution">
    <text evidence="2">The sequence shown here is derived from an EMBL/GenBank/DDBJ whole genome shotgun (WGS) entry which is preliminary data.</text>
</comment>
<organism evidence="2 3">
    <name type="scientific">Rubricoccus marinus</name>
    <dbReference type="NCBI Taxonomy" id="716817"/>
    <lineage>
        <taxon>Bacteria</taxon>
        <taxon>Pseudomonadati</taxon>
        <taxon>Rhodothermota</taxon>
        <taxon>Rhodothermia</taxon>
        <taxon>Rhodothermales</taxon>
        <taxon>Rubricoccaceae</taxon>
        <taxon>Rubricoccus</taxon>
    </lineage>
</organism>
<evidence type="ECO:0000313" key="2">
    <source>
        <dbReference type="EMBL" id="OZC03666.1"/>
    </source>
</evidence>
<dbReference type="EMBL" id="MQWB01000001">
    <property type="protein sequence ID" value="OZC03666.1"/>
    <property type="molecule type" value="Genomic_DNA"/>
</dbReference>
<dbReference type="PANTHER" id="PTHR33608:SF6">
    <property type="entry name" value="BLL2464 PROTEIN"/>
    <property type="match status" value="1"/>
</dbReference>
<reference evidence="2 3" key="1">
    <citation type="submission" date="2016-11" db="EMBL/GenBank/DDBJ databases">
        <title>Study of marine rhodopsin-containing bacteria.</title>
        <authorList>
            <person name="Yoshizawa S."/>
            <person name="Kumagai Y."/>
            <person name="Kogure K."/>
        </authorList>
    </citation>
    <scope>NUCLEOTIDE SEQUENCE [LARGE SCALE GENOMIC DNA]</scope>
    <source>
        <strain evidence="2 3">SG-29</strain>
    </source>
</reference>
<keyword evidence="3" id="KW-1185">Reference proteome</keyword>
<proteinExistence type="predicted"/>
<dbReference type="OrthoDB" id="9776116at2"/>
<dbReference type="PANTHER" id="PTHR33608">
    <property type="entry name" value="BLL2464 PROTEIN"/>
    <property type="match status" value="1"/>
</dbReference>
<dbReference type="RefSeq" id="WP_094549282.1">
    <property type="nucleotide sequence ID" value="NZ_MQWB01000001.1"/>
</dbReference>
<name>A0A259U152_9BACT</name>
<dbReference type="Gene3D" id="3.40.50.410">
    <property type="entry name" value="von Willebrand factor, type A domain"/>
    <property type="match status" value="1"/>
</dbReference>
<dbReference type="CDD" id="cd00198">
    <property type="entry name" value="vWFA"/>
    <property type="match status" value="1"/>
</dbReference>
<feature type="domain" description="DUF58" evidence="1">
    <location>
        <begin position="42"/>
        <end position="262"/>
    </location>
</feature>
<protein>
    <recommendedName>
        <fullName evidence="1">DUF58 domain-containing protein</fullName>
    </recommendedName>
</protein>
<accession>A0A259U152</accession>
<dbReference type="InterPro" id="IPR036465">
    <property type="entry name" value="vWFA_dom_sf"/>
</dbReference>
<dbReference type="AlphaFoldDB" id="A0A259U152"/>
<dbReference type="Proteomes" id="UP000216446">
    <property type="component" value="Unassembled WGS sequence"/>
</dbReference>
<sequence length="299" mass="33921">MIPRELFRKIRHVEIRTKGLVEDVFGGEYHSAFKGRGIEFAEVRPYQIGDDVRTIDWSVTARSGEPFVKLYEEEREQTLLLCVDVSASEAFGSTGTLKRELAAEVCAVLGFSAIRNQDKVGLLLFTDRVERFVPPRKGRRHVLRVIRDLYVHEPEHTGTDLRDAFEHALRVLKRRAIVVVVSDFRESASGARSSEASYEKSLRHLAARHDVVAVRVVDPREEELPSVGLVTLRDSETGQPVLIDTSSRKAREAFARRAQDREVQTVETLKRARVGAVTVRTGEDFVGPLAAFFRRRNRE</sequence>
<gene>
    <name evidence="2" type="ORF">BSZ36_12155</name>
</gene>